<sequence length="194" mass="21534">MSFVSDTTRSANLKPLSVTASAAFWTLSPFPQSVFFIRVLFPSSFLLPTVMATATFRLVLLLSYRGLRFRLGVHRQRLAGLDDHAVVPDVLISLLLAKHLSHVSIRAYPLDLRLEGAVVDVEVDAHRGLGYYYVGRGALRVVSARSDPEKRRVFLARIWEIQLVLGSTGSPRDFDPAGRDEAFEALYGFNLGEG</sequence>
<keyword evidence="1" id="KW-0472">Membrane</keyword>
<name>A0AAN7V0J6_9PEZI</name>
<keyword evidence="1" id="KW-0812">Transmembrane</keyword>
<organism evidence="2 3">
    <name type="scientific">Xylaria bambusicola</name>
    <dbReference type="NCBI Taxonomy" id="326684"/>
    <lineage>
        <taxon>Eukaryota</taxon>
        <taxon>Fungi</taxon>
        <taxon>Dikarya</taxon>
        <taxon>Ascomycota</taxon>
        <taxon>Pezizomycotina</taxon>
        <taxon>Sordariomycetes</taxon>
        <taxon>Xylariomycetidae</taxon>
        <taxon>Xylariales</taxon>
        <taxon>Xylariaceae</taxon>
        <taxon>Xylaria</taxon>
    </lineage>
</organism>
<keyword evidence="3" id="KW-1185">Reference proteome</keyword>
<dbReference type="Proteomes" id="UP001305414">
    <property type="component" value="Unassembled WGS sequence"/>
</dbReference>
<dbReference type="EMBL" id="JAWHQM010000058">
    <property type="protein sequence ID" value="KAK5635806.1"/>
    <property type="molecule type" value="Genomic_DNA"/>
</dbReference>
<protein>
    <submittedName>
        <fullName evidence="2">Uncharacterized protein</fullName>
    </submittedName>
</protein>
<gene>
    <name evidence="2" type="ORF">RRF57_011518</name>
</gene>
<comment type="caution">
    <text evidence="2">The sequence shown here is derived from an EMBL/GenBank/DDBJ whole genome shotgun (WGS) entry which is preliminary data.</text>
</comment>
<keyword evidence="1" id="KW-1133">Transmembrane helix</keyword>
<feature type="transmembrane region" description="Helical" evidence="1">
    <location>
        <begin position="46"/>
        <end position="67"/>
    </location>
</feature>
<reference evidence="2 3" key="1">
    <citation type="submission" date="2023-10" db="EMBL/GenBank/DDBJ databases">
        <title>Draft genome sequence of Xylaria bambusicola isolate GMP-LS, the root and basal stem rot pathogen of sugarcane in Indonesia.</title>
        <authorList>
            <person name="Selvaraj P."/>
            <person name="Muralishankar V."/>
            <person name="Muruganantham S."/>
            <person name="Sp S."/>
            <person name="Haryani S."/>
            <person name="Lau K.J.X."/>
            <person name="Naqvi N.I."/>
        </authorList>
    </citation>
    <scope>NUCLEOTIDE SEQUENCE [LARGE SCALE GENOMIC DNA]</scope>
    <source>
        <strain evidence="2">GMP-LS</strain>
    </source>
</reference>
<dbReference type="AlphaFoldDB" id="A0AAN7V0J6"/>
<evidence type="ECO:0000313" key="3">
    <source>
        <dbReference type="Proteomes" id="UP001305414"/>
    </source>
</evidence>
<evidence type="ECO:0000256" key="1">
    <source>
        <dbReference type="SAM" id="Phobius"/>
    </source>
</evidence>
<evidence type="ECO:0000313" key="2">
    <source>
        <dbReference type="EMBL" id="KAK5635806.1"/>
    </source>
</evidence>
<proteinExistence type="predicted"/>
<accession>A0AAN7V0J6</accession>